<dbReference type="RefSeq" id="WP_085797018.1">
    <property type="nucleotide sequence ID" value="NZ_FWFO01000003.1"/>
</dbReference>
<feature type="compositionally biased region" description="Polar residues" evidence="1">
    <location>
        <begin position="150"/>
        <end position="164"/>
    </location>
</feature>
<dbReference type="AlphaFoldDB" id="A0A1Y5TI33"/>
<gene>
    <name evidence="2" type="ORF">TRL7639_03363</name>
</gene>
<organism evidence="2 3">
    <name type="scientific">Falsiruegeria litorea R37</name>
    <dbReference type="NCBI Taxonomy" id="1200284"/>
    <lineage>
        <taxon>Bacteria</taxon>
        <taxon>Pseudomonadati</taxon>
        <taxon>Pseudomonadota</taxon>
        <taxon>Alphaproteobacteria</taxon>
        <taxon>Rhodobacterales</taxon>
        <taxon>Roseobacteraceae</taxon>
        <taxon>Falsiruegeria</taxon>
    </lineage>
</organism>
<dbReference type="OrthoDB" id="7876689at2"/>
<dbReference type="PROSITE" id="PS51257">
    <property type="entry name" value="PROKAR_LIPOPROTEIN"/>
    <property type="match status" value="1"/>
</dbReference>
<dbReference type="InterPro" id="IPR021395">
    <property type="entry name" value="DUF3035"/>
</dbReference>
<keyword evidence="3" id="KW-1185">Reference proteome</keyword>
<dbReference type="Proteomes" id="UP000193077">
    <property type="component" value="Unassembled WGS sequence"/>
</dbReference>
<sequence>MRTPLGMIALMTVVAVAGCSSSKGLKDIRSTGDGPDEFSIMPVKPLTAPKDYAVLPAPTPGGSNLTDPNPTADAVVALGGRASALEDTGVPSSDSALVAATSRYGVPANTRSALAQEDAEFRKRQGRWTRIKLFPVDRYEQVYRKESLDPYQQTDQFRNSGFGTPSSPPSGE</sequence>
<name>A0A1Y5TI33_9RHOB</name>
<accession>A0A1Y5TI33</accession>
<evidence type="ECO:0008006" key="4">
    <source>
        <dbReference type="Google" id="ProtNLM"/>
    </source>
</evidence>
<dbReference type="Pfam" id="PF11233">
    <property type="entry name" value="DUF3035"/>
    <property type="match status" value="1"/>
</dbReference>
<dbReference type="EMBL" id="FWFO01000003">
    <property type="protein sequence ID" value="SLN60859.1"/>
    <property type="molecule type" value="Genomic_DNA"/>
</dbReference>
<proteinExistence type="predicted"/>
<feature type="region of interest" description="Disordered" evidence="1">
    <location>
        <begin position="147"/>
        <end position="172"/>
    </location>
</feature>
<evidence type="ECO:0000256" key="1">
    <source>
        <dbReference type="SAM" id="MobiDB-lite"/>
    </source>
</evidence>
<evidence type="ECO:0000313" key="3">
    <source>
        <dbReference type="Proteomes" id="UP000193077"/>
    </source>
</evidence>
<protein>
    <recommendedName>
        <fullName evidence="4">Beta-barrel assembly machine subunit BamF</fullName>
    </recommendedName>
</protein>
<evidence type="ECO:0000313" key="2">
    <source>
        <dbReference type="EMBL" id="SLN60859.1"/>
    </source>
</evidence>
<reference evidence="2 3" key="1">
    <citation type="submission" date="2017-03" db="EMBL/GenBank/DDBJ databases">
        <authorList>
            <person name="Afonso C.L."/>
            <person name="Miller P.J."/>
            <person name="Scott M.A."/>
            <person name="Spackman E."/>
            <person name="Goraichik I."/>
            <person name="Dimitrov K.M."/>
            <person name="Suarez D.L."/>
            <person name="Swayne D.E."/>
        </authorList>
    </citation>
    <scope>NUCLEOTIDE SEQUENCE [LARGE SCALE GENOMIC DNA]</scope>
    <source>
        <strain evidence="2 3">CECT 7639</strain>
    </source>
</reference>